<reference evidence="4" key="1">
    <citation type="submission" date="2016-11" db="EMBL/GenBank/DDBJ databases">
        <authorList>
            <person name="Varghese N."/>
            <person name="Submissions S."/>
        </authorList>
    </citation>
    <scope>NUCLEOTIDE SEQUENCE [LARGE SCALE GENOMIC DNA]</scope>
    <source>
        <strain evidence="4">DSM 27619</strain>
    </source>
</reference>
<dbReference type="InterPro" id="IPR026444">
    <property type="entry name" value="Secre_tail"/>
</dbReference>
<keyword evidence="1" id="KW-0732">Signal</keyword>
<sequence>MKKILLLGCIFAIQSIYAQIISKDLSFASNGIFTMPGNLTFSMAQDPAGSIYFTHNVNTYPGINVTESYVSKITSNGLPDITFGTSGTVPLPYNNYLNEVKIQTDGKLIVFGFTNSESVVISRILPNGQSDSTFGTNGTVVIPSLVPDQTYSSYGIILQNDKILVHAVNYGQNVQHQHVILRLNTNGSIDNTFGNNGYVATQGSPAGRTFVRIDNQSNIICFNSTIGFIQKFNLNGQPIASFGNNGVVSFVDPNGFGYGGTSAVFVDSNNRILCALGSSGDVKRINTDGTFDNTFNYNLFTSLGLYGGSWINCIVEKDGFYYAAGEGSPNHFISKINQTGSLDPAFSNYLQTDSNVEDMIVNNNNIIIRGSGYIVKYLLNTTTLSTTDAIKTSLDIVFENPVKQNLVYSAKEKISKMEIYSPDGKLVKTIKENNSNVSELSKGVYFAKVTFDNGKSITKKIIKL</sequence>
<dbReference type="AlphaFoldDB" id="A0A1M4T009"/>
<protein>
    <submittedName>
        <fullName evidence="3">Delta-60 repeat domain-containing protein/Por secretion system C-terminal sorting domain-containing protein</fullName>
    </submittedName>
</protein>
<dbReference type="NCBIfam" id="TIGR04183">
    <property type="entry name" value="Por_Secre_tail"/>
    <property type="match status" value="1"/>
</dbReference>
<dbReference type="SUPFAM" id="SSF101898">
    <property type="entry name" value="NHL repeat"/>
    <property type="match status" value="2"/>
</dbReference>
<evidence type="ECO:0000313" key="4">
    <source>
        <dbReference type="Proteomes" id="UP000184518"/>
    </source>
</evidence>
<organism evidence="3 4">
    <name type="scientific">Chryseobacterium arachidis</name>
    <dbReference type="NCBI Taxonomy" id="1416778"/>
    <lineage>
        <taxon>Bacteria</taxon>
        <taxon>Pseudomonadati</taxon>
        <taxon>Bacteroidota</taxon>
        <taxon>Flavobacteriia</taxon>
        <taxon>Flavobacteriales</taxon>
        <taxon>Weeksellaceae</taxon>
        <taxon>Chryseobacterium group</taxon>
        <taxon>Chryseobacterium</taxon>
    </lineage>
</organism>
<name>A0A1M4T009_9FLAO</name>
<dbReference type="OrthoDB" id="9805017at2"/>
<dbReference type="Pfam" id="PF18962">
    <property type="entry name" value="Por_Secre_tail"/>
    <property type="match status" value="1"/>
</dbReference>
<dbReference type="InterPro" id="IPR013431">
    <property type="entry name" value="Delta_60_rpt"/>
</dbReference>
<gene>
    <name evidence="3" type="ORF">SAMN05443633_101116</name>
</gene>
<dbReference type="STRING" id="1416778.SAMN05443633_101116"/>
<keyword evidence="4" id="KW-1185">Reference proteome</keyword>
<dbReference type="Proteomes" id="UP000184518">
    <property type="component" value="Unassembled WGS sequence"/>
</dbReference>
<proteinExistence type="predicted"/>
<evidence type="ECO:0000256" key="1">
    <source>
        <dbReference type="ARBA" id="ARBA00022729"/>
    </source>
</evidence>
<dbReference type="Gene3D" id="2.80.10.50">
    <property type="match status" value="2"/>
</dbReference>
<dbReference type="EMBL" id="FQUT01000001">
    <property type="protein sequence ID" value="SHE37763.1"/>
    <property type="molecule type" value="Genomic_DNA"/>
</dbReference>
<evidence type="ECO:0000259" key="2">
    <source>
        <dbReference type="Pfam" id="PF18962"/>
    </source>
</evidence>
<accession>A0A1M4T009</accession>
<dbReference type="Pfam" id="PF17164">
    <property type="entry name" value="DUF5122"/>
    <property type="match status" value="2"/>
</dbReference>
<evidence type="ECO:0000313" key="3">
    <source>
        <dbReference type="EMBL" id="SHE37763.1"/>
    </source>
</evidence>
<dbReference type="NCBIfam" id="TIGR02608">
    <property type="entry name" value="delta_60_rpt"/>
    <property type="match status" value="2"/>
</dbReference>
<feature type="domain" description="Secretion system C-terminal sorting" evidence="2">
    <location>
        <begin position="400"/>
        <end position="462"/>
    </location>
</feature>
<dbReference type="RefSeq" id="WP_072952683.1">
    <property type="nucleotide sequence ID" value="NZ_FQUT01000001.1"/>
</dbReference>